<feature type="coiled-coil region" evidence="1">
    <location>
        <begin position="1832"/>
        <end position="1859"/>
    </location>
</feature>
<dbReference type="EMBL" id="LNQP01000013">
    <property type="protein sequence ID" value="KSU88903.1"/>
    <property type="molecule type" value="Genomic_DNA"/>
</dbReference>
<organism evidence="3 4">
    <name type="scientific">Priestia veravalensis</name>
    <dbReference type="NCBI Taxonomy" id="1414648"/>
    <lineage>
        <taxon>Bacteria</taxon>
        <taxon>Bacillati</taxon>
        <taxon>Bacillota</taxon>
        <taxon>Bacilli</taxon>
        <taxon>Bacillales</taxon>
        <taxon>Bacillaceae</taxon>
        <taxon>Priestia</taxon>
    </lineage>
</organism>
<feature type="region of interest" description="Disordered" evidence="2">
    <location>
        <begin position="400"/>
        <end position="424"/>
    </location>
</feature>
<evidence type="ECO:0000313" key="4">
    <source>
        <dbReference type="Proteomes" id="UP000053681"/>
    </source>
</evidence>
<reference evidence="3 4" key="1">
    <citation type="submission" date="2015-11" db="EMBL/GenBank/DDBJ databases">
        <title>Bacillus caseinolyticus sp nov.</title>
        <authorList>
            <person name="Dastager S.G."/>
            <person name="Mawlankar R."/>
        </authorList>
    </citation>
    <scope>NUCLEOTIDE SEQUENCE [LARGE SCALE GENOMIC DNA]</scope>
    <source>
        <strain evidence="3 4">SGD-V-76</strain>
    </source>
</reference>
<gene>
    <name evidence="3" type="ORF">AS180_05225</name>
</gene>
<comment type="caution">
    <text evidence="3">The sequence shown here is derived from an EMBL/GenBank/DDBJ whole genome shotgun (WGS) entry which is preliminary data.</text>
</comment>
<dbReference type="Proteomes" id="UP000053681">
    <property type="component" value="Unassembled WGS sequence"/>
</dbReference>
<sequence>MIHVLNSQSDHIVAFLSHGLEAATHTRNSNLEEVLTFSWPAIDEKAAFILQRNRAVIEDEDGQYREFIIDAAEKDGDVLEVTATASYLDLKKAKAIAPITLTGQTAATATSYVLVGTEWEPGVIEHAGVRKVVFDKHINPYLALQQLASEFGLELVFRVEISGNRIVRRVVDLVTRVGRFKGKEIVFGKDLLGLVRKEKSDEIVTALLCLGPEKEDGTRITTTVEDEEARQRWGRNNQHLWDIYEPESSDQDMTVERLKSLGETALKKRINSVVEYEISQGDLESIPGYEHEQVRFGDTVRIKDLHYKPPLYMEARTISVERDLLDPSEKEYVLGEFIEYTERDVLAEFDDFKKNMRIRIIKQPTPPQGAYNVLWVDTSRPVHVLHTWDGVQWRKVTPTEASEVGAETPQGAQEKADNSRDEAKEYTDGKVVEIGETIEQVQQDVFNRERVIKRQPTEPVNPLYGDLWVDTSDPLQPMYMWNGTEWRALGPTNADEMGAVLKEEYEQKVQEIIADLANKVPNENYSSTVQEIMSSLDGKAGLEYVNGQLSSKVNAGTVYTKTEVDNALNSRVLTTTYETDKTGIVQRLDSSENRLTVNEKEIGLRAKQQALDTVSQRVTSAEQAIVLQDGKIELMVEKETFNNLKGTVESYGTRITQAESNINLKAEKTALTTTNQNVSNALQSITNLQTEIDLAYEQIALRAKQTDFNTLSNQVSSHQAQLTVQANEIASRVTQDQFNALSIGVRNLVLNSTFNKGWDNWTGVSGGFSIVSAEADKPSSKIAKVTTSGLSTISIKSAYANTFLAKKGDTITVSMDIKVTDFNQYDEKKPFIFELLDINRNRVEYKDVSLTDMNITSLPNNEWVRVVYVHKVQNSSVVYGRVRLSLFKNGTVFYREIKAEYGNKNTSWTEAPEDVDEKINGLDGRISTAETNISQTATEIKSLAKKSELDTVSGRLDTAESTISQQAAAIAQRVTSSTFTQEITNTKSYADSSAQTKANTAETNAKNHANTKASTAEANAKSYTDGKISTVTTRLTSAESLITQQATEIQQRVTQTQFDSLSIGGRNLLKGTKDWSGWTKGGGSPSITSQTFKNFIVQEQIGDWNYYYLNQSEIEPLEAGKEYIASVWLRASINENSICPYFTSETNSQGTNVILNTLRDNNGDYKVTTDWKLYTAKFVAIGKPMQAGGLRVEANGFGSSGAKLQIAGLKLEAGNKATDWTPAPEDIDAQINSVSTRVSTAESTITQQAALIAQKVSTTDYNGNTIASKIVQTSTAIDLIARNLNLTGLVTFNSFNSDVQNKINSGTTAKTTLDSKASIWDAKETPSGAQSKADAAKNSAIAVAASDASTKANNAEVNAKNYASSAVSTVNDWRVSGKTTINGGKIETNTITVRQIAVGDFTNLWPNQNLDPKIGSFGLPAIMNDTHNYYSIPLSSRDHIAHDIPIHMIAGDEFLITADVYRYKGSGSLQAGFWEGKPDGSNTSSPWRMNSWETPAPYQQWTSVAWHHKVTDSTTFQGKPYFQIDQPSSGGDTGYMIQNIKIIRKHTGKMVVNGTISAEKLNVNNLSSISANLGVVTAGELRSVIIRASTFDTLSGSVINIGSGGAGIDLYDGSFRLKQSAGHYYSINNSGQHIFWQGSDPFIRIQKTQDADSNPAVQGARAQLVFLKDRTAVYARNAANTDYADFAANEFRAIGKYVSIANGNLESTTGYMAVTAATENTGSTQHVYLRPSGSGSVHVLRNTSFNIDSSSPDYRPIIVQTVGTRSTSLSKTNIREVDFKATSLLKDVDVHEYHTISDVVGGNYFDKKIGFITEMTPSLMKFENNIDLYTTLALVWKQNQEQQEEIERLEKEKNDIHDVLGVLIQEVDALKKAVSAV</sequence>
<protein>
    <recommendedName>
        <fullName evidence="5">Peptidase S74 domain-containing protein</fullName>
    </recommendedName>
</protein>
<dbReference type="NCBIfam" id="TIGR01665">
    <property type="entry name" value="put_anti_recept"/>
    <property type="match status" value="1"/>
</dbReference>
<dbReference type="RefSeq" id="WP_062686513.1">
    <property type="nucleotide sequence ID" value="NZ_KQ758633.1"/>
</dbReference>
<evidence type="ECO:0000256" key="1">
    <source>
        <dbReference type="SAM" id="Coils"/>
    </source>
</evidence>
<keyword evidence="4" id="KW-1185">Reference proteome</keyword>
<proteinExistence type="predicted"/>
<keyword evidence="1" id="KW-0175">Coiled coil</keyword>
<feature type="compositionally biased region" description="Basic and acidic residues" evidence="2">
    <location>
        <begin position="414"/>
        <end position="424"/>
    </location>
</feature>
<feature type="compositionally biased region" description="Polar residues" evidence="2">
    <location>
        <begin position="990"/>
        <end position="1017"/>
    </location>
</feature>
<name>A0A0V8JPE8_9BACI</name>
<evidence type="ECO:0000256" key="2">
    <source>
        <dbReference type="SAM" id="MobiDB-lite"/>
    </source>
</evidence>
<feature type="region of interest" description="Disordered" evidence="2">
    <location>
        <begin position="990"/>
        <end position="1018"/>
    </location>
</feature>
<dbReference type="Gene3D" id="2.60.120.260">
    <property type="entry name" value="Galactose-binding domain-like"/>
    <property type="match status" value="2"/>
</dbReference>
<dbReference type="InterPro" id="IPR007119">
    <property type="entry name" value="Phage_tail_spike_N"/>
</dbReference>
<evidence type="ECO:0008006" key="5">
    <source>
        <dbReference type="Google" id="ProtNLM"/>
    </source>
</evidence>
<evidence type="ECO:0000313" key="3">
    <source>
        <dbReference type="EMBL" id="KSU88903.1"/>
    </source>
</evidence>
<accession>A0A0V8JPE8</accession>